<dbReference type="EMBL" id="AMCI01000832">
    <property type="protein sequence ID" value="EJX07633.1"/>
    <property type="molecule type" value="Genomic_DNA"/>
</dbReference>
<organism evidence="1">
    <name type="scientific">gut metagenome</name>
    <dbReference type="NCBI Taxonomy" id="749906"/>
    <lineage>
        <taxon>unclassified sequences</taxon>
        <taxon>metagenomes</taxon>
        <taxon>organismal metagenomes</taxon>
    </lineage>
</organism>
<reference evidence="1" key="1">
    <citation type="journal article" date="2012" name="PLoS ONE">
        <title>Gene sets for utilization of primary and secondary nutrition supplies in the distal gut of endangered iberian lynx.</title>
        <authorList>
            <person name="Alcaide M."/>
            <person name="Messina E."/>
            <person name="Richter M."/>
            <person name="Bargiela R."/>
            <person name="Peplies J."/>
            <person name="Huws S.A."/>
            <person name="Newbold C.J."/>
            <person name="Golyshin P.N."/>
            <person name="Simon M.A."/>
            <person name="Lopez G."/>
            <person name="Yakimov M.M."/>
            <person name="Ferrer M."/>
        </authorList>
    </citation>
    <scope>NUCLEOTIDE SEQUENCE</scope>
</reference>
<comment type="caution">
    <text evidence="1">The sequence shown here is derived from an EMBL/GenBank/DDBJ whole genome shotgun (WGS) entry which is preliminary data.</text>
</comment>
<protein>
    <submittedName>
        <fullName evidence="1">Uncharacterized protein</fullName>
    </submittedName>
</protein>
<dbReference type="AlphaFoldDB" id="J9GX60"/>
<proteinExistence type="predicted"/>
<evidence type="ECO:0000313" key="1">
    <source>
        <dbReference type="EMBL" id="EJX07633.1"/>
    </source>
</evidence>
<sequence>MDGSGNTVNTVNDIVIIVLVQTATLFFQIKSLIYHTQHLPSTCTRFYIKSNTGFRISMADNNLIQIHVTICSCSSHLMDAAYFHFLH</sequence>
<accession>J9GX60</accession>
<name>J9GX60_9ZZZZ</name>
<gene>
    <name evidence="1" type="ORF">EVA_04259</name>
</gene>